<reference evidence="1" key="1">
    <citation type="submission" date="2023-04" db="EMBL/GenBank/DDBJ databases">
        <title>Candida boidinii NBRC 10035.</title>
        <authorList>
            <person name="Ichikawa N."/>
            <person name="Sato H."/>
            <person name="Tonouchi N."/>
        </authorList>
    </citation>
    <scope>NUCLEOTIDE SEQUENCE</scope>
    <source>
        <strain evidence="1">NBRC 10035</strain>
    </source>
</reference>
<comment type="caution">
    <text evidence="1">The sequence shown here is derived from an EMBL/GenBank/DDBJ whole genome shotgun (WGS) entry which is preliminary data.</text>
</comment>
<keyword evidence="2" id="KW-1185">Reference proteome</keyword>
<sequence length="621" mass="73133">MSLSLQTIRRSRKYLSSSIFLTPHIARREFNLYSPRLFQNSNSTYTANENKQLLQFCQHLTDPLINSNSKTQQVSEESYMKVLSILNNPNFELNQRERIFNNLIEKLSSDKIFSNSKKLSNILFNNWLPFSNNPKIQAKLYSYSQDLNNTNSKIITNLLIHSLIINRNYDKAIKIITSDKSLAQNLDNFILELLSYHLLHFNKLDSFLILINYLSENNFFSSCQILEIAFNKSLDSNNIELCNRLFIGFIYYHPYPLFNLTDGMIYSYSLLCYKNLKLSELDKLKKYKSIRDEHYNDINNKIELNSFNILKFNAICRKNNRNDDIISKGLFYKFNYCNFNSSKNDKNSVKLLSVKDFPKLNENLIKNFPHLSENKAQLLIKQMEGYHINPLTTSFSVRLHPNEQIKRIMKNYTNSLSPLRRNKFKFLKQSTAKLKNNSPLEKYYLKINDPKKIKRFGKPLKMSNRFRMKKIKISNKPFHALSLNIILRLISKTTNDLKLTVQLIKSMTEKRRMKLNDESILYLFKIINNSSLNNTSELHISEFSNIINLFTDIKLNLKTYKLAFKFFIENNNLNGSKMILNQLIKHNLVISNSMIISFKQLCIKNNDNSYESYEPTFNFNL</sequence>
<name>A0A9W6WEK0_CANBO</name>
<dbReference type="EMBL" id="BSXN01000209">
    <property type="protein sequence ID" value="GME67603.1"/>
    <property type="molecule type" value="Genomic_DNA"/>
</dbReference>
<dbReference type="AlphaFoldDB" id="A0A9W6WEK0"/>
<evidence type="ECO:0000313" key="1">
    <source>
        <dbReference type="EMBL" id="GME67603.1"/>
    </source>
</evidence>
<dbReference type="Proteomes" id="UP001165120">
    <property type="component" value="Unassembled WGS sequence"/>
</dbReference>
<evidence type="ECO:0000313" key="2">
    <source>
        <dbReference type="Proteomes" id="UP001165120"/>
    </source>
</evidence>
<organism evidence="1 2">
    <name type="scientific">Candida boidinii</name>
    <name type="common">Yeast</name>
    <dbReference type="NCBI Taxonomy" id="5477"/>
    <lineage>
        <taxon>Eukaryota</taxon>
        <taxon>Fungi</taxon>
        <taxon>Dikarya</taxon>
        <taxon>Ascomycota</taxon>
        <taxon>Saccharomycotina</taxon>
        <taxon>Pichiomycetes</taxon>
        <taxon>Pichiales</taxon>
        <taxon>Pichiaceae</taxon>
        <taxon>Ogataea</taxon>
        <taxon>Ogataea/Candida clade</taxon>
    </lineage>
</organism>
<gene>
    <name evidence="1" type="ORF">Cboi02_000099600</name>
</gene>
<protein>
    <submittedName>
        <fullName evidence="1">Unnamed protein product</fullName>
    </submittedName>
</protein>
<proteinExistence type="predicted"/>
<accession>A0A9W6WEK0</accession>